<accession>A0ACB6V0P7</accession>
<dbReference type="EMBL" id="QVQA01000170">
    <property type="protein sequence ID" value="KAF5094307.1"/>
    <property type="molecule type" value="Genomic_DNA"/>
</dbReference>
<dbReference type="Proteomes" id="UP000744676">
    <property type="component" value="Unassembled WGS sequence"/>
</dbReference>
<evidence type="ECO:0000313" key="2">
    <source>
        <dbReference type="Proteomes" id="UP000744676"/>
    </source>
</evidence>
<protein>
    <submittedName>
        <fullName evidence="1">Uncharacterized protein</fullName>
    </submittedName>
</protein>
<name>A0ACB6V0P7_9ASCO</name>
<evidence type="ECO:0000313" key="1">
    <source>
        <dbReference type="EMBL" id="KAF5094307.1"/>
    </source>
</evidence>
<keyword evidence="2" id="KW-1185">Reference proteome</keyword>
<organism evidence="1 2">
    <name type="scientific">Geotrichum galactomycetum</name>
    <dbReference type="NCBI Taxonomy" id="27317"/>
    <lineage>
        <taxon>Eukaryota</taxon>
        <taxon>Fungi</taxon>
        <taxon>Dikarya</taxon>
        <taxon>Ascomycota</taxon>
        <taxon>Saccharomycotina</taxon>
        <taxon>Dipodascomycetes</taxon>
        <taxon>Dipodascales</taxon>
        <taxon>Dipodascaceae</taxon>
        <taxon>Geotrichum</taxon>
    </lineage>
</organism>
<reference evidence="1 2" key="1">
    <citation type="journal article" date="2020" name="Front. Microbiol.">
        <title>Phenotypic and Genetic Characterization of the Cheese Ripening Yeast Geotrichum candidum.</title>
        <authorList>
            <person name="Perkins V."/>
            <person name="Vignola S."/>
            <person name="Lessard M.H."/>
            <person name="Plante P.L."/>
            <person name="Corbeil J."/>
            <person name="Dugat-Bony E."/>
            <person name="Frenette M."/>
            <person name="Labrie S."/>
        </authorList>
    </citation>
    <scope>NUCLEOTIDE SEQUENCE [LARGE SCALE GENOMIC DNA]</scope>
    <source>
        <strain evidence="1 2">LMA-1147</strain>
    </source>
</reference>
<sequence length="513" mass="56235">MTTTKRKTNTSDLPEGVDKQNHSIYNSKPSSPIEESSDAANHAPEDHTFVPKHHPNPTDITNRNKKPSSFLAFTHHVYSLVKNTVPDLSATVFGLVVTVSIMLLIITNSSLFSTMKPLAHPVPGLTSKFSVVDTPFIIPDLVGKHRKDSGSTQQTGPKKAPGDFVIDTDDKPRPAAAAAAASKTVQSDLAAAAAVSLDSTDYNSVVYIDNPDKTPPLIIVTAIDTSKFKPDYVQAMIENRRAYAALHGFGLYIRYVSDFDEWKSSNNKSPGWAKVAVLRAALHAFPHAHHFWYLDQHGLIVNPTINVLENIIEPEALGKLMLRDEPISPDSPVHTYKNTVAAQTKFIISHNPTEGLNPASFIIANIQLDAGQYAHSLLDYWNDPLTRNYQSFENGDSSALTHIMTWHPAYLSRMAVIPVRAMAGYRLILGLNDMAMSPEVRDKMVHQPEDFVALLVACETGSSTYCLQDVANVLNHQAPTTSGEELSIDKDHPQQPVEANKNQPAAAAAEKNQ</sequence>
<gene>
    <name evidence="1" type="ORF">D0Z00_003606</name>
</gene>
<proteinExistence type="predicted"/>
<comment type="caution">
    <text evidence="1">The sequence shown here is derived from an EMBL/GenBank/DDBJ whole genome shotgun (WGS) entry which is preliminary data.</text>
</comment>